<reference evidence="1" key="1">
    <citation type="submission" date="2022-07" db="EMBL/GenBank/DDBJ databases">
        <authorList>
            <person name="Li W.-J."/>
            <person name="Deng Q.-Q."/>
        </authorList>
    </citation>
    <scope>NUCLEOTIDE SEQUENCE</scope>
    <source>
        <strain evidence="1">SYSU M60031</strain>
    </source>
</reference>
<dbReference type="InterPro" id="IPR000150">
    <property type="entry name" value="Cof"/>
</dbReference>
<dbReference type="Gene3D" id="3.40.50.1000">
    <property type="entry name" value="HAD superfamily/HAD-like"/>
    <property type="match status" value="1"/>
</dbReference>
<dbReference type="GO" id="GO:0016791">
    <property type="term" value="F:phosphatase activity"/>
    <property type="evidence" value="ECO:0007669"/>
    <property type="project" value="TreeGrafter"/>
</dbReference>
<keyword evidence="1" id="KW-0378">Hydrolase</keyword>
<dbReference type="Pfam" id="PF08282">
    <property type="entry name" value="Hydrolase_3"/>
    <property type="match status" value="1"/>
</dbReference>
<dbReference type="AlphaFoldDB" id="A0AA41X1A6"/>
<gene>
    <name evidence="1" type="ORF">NK662_00030</name>
</gene>
<dbReference type="EMBL" id="JANCLT010000001">
    <property type="protein sequence ID" value="MCP8966922.1"/>
    <property type="molecule type" value="Genomic_DNA"/>
</dbReference>
<dbReference type="Proteomes" id="UP001156102">
    <property type="component" value="Unassembled WGS sequence"/>
</dbReference>
<dbReference type="NCBIfam" id="TIGR00099">
    <property type="entry name" value="Cof-subfamily"/>
    <property type="match status" value="1"/>
</dbReference>
<evidence type="ECO:0000313" key="1">
    <source>
        <dbReference type="EMBL" id="MCP8966922.1"/>
    </source>
</evidence>
<comment type="caution">
    <text evidence="1">The sequence shown here is derived from an EMBL/GenBank/DDBJ whole genome shotgun (WGS) entry which is preliminary data.</text>
</comment>
<accession>A0AA41X1A6</accession>
<organism evidence="1 2">
    <name type="scientific">Ectobacillus ponti</name>
    <dbReference type="NCBI Taxonomy" id="2961894"/>
    <lineage>
        <taxon>Bacteria</taxon>
        <taxon>Bacillati</taxon>
        <taxon>Bacillota</taxon>
        <taxon>Bacilli</taxon>
        <taxon>Bacillales</taxon>
        <taxon>Bacillaceae</taxon>
        <taxon>Ectobacillus</taxon>
    </lineage>
</organism>
<sequence>MIKMFVSDIDGTMMQHGGTIDAADIQAMRGMAQEGIILCFASGRLDNEIASLMQEVGADFHRISVNGVFVYTHDDELLLHSHFDPAVLPRLLEMTNKEHLIRYISDEHSYYIEKKTPLVLQIEEQARMTSMEEPLLAEKVGTSIFPHKFTIGAETEGELLLLQREIEEAFPGKVSTFISAKLCLDIMPPDVSKGAAISVLLQQHGLEPHEMACIGDSYNDIPMFGLTPHSFAMQNADEEVRTHARHVVSSVREAAAFVRQYNRTQQQNSAGIS</sequence>
<dbReference type="NCBIfam" id="TIGR01484">
    <property type="entry name" value="HAD-SF-IIB"/>
    <property type="match status" value="1"/>
</dbReference>
<name>A0AA41X1A6_9BACI</name>
<keyword evidence="2" id="KW-1185">Reference proteome</keyword>
<dbReference type="InterPro" id="IPR023214">
    <property type="entry name" value="HAD_sf"/>
</dbReference>
<dbReference type="SUPFAM" id="SSF56784">
    <property type="entry name" value="HAD-like"/>
    <property type="match status" value="1"/>
</dbReference>
<dbReference type="InterPro" id="IPR036412">
    <property type="entry name" value="HAD-like_sf"/>
</dbReference>
<dbReference type="Gene3D" id="3.30.1240.10">
    <property type="match status" value="1"/>
</dbReference>
<dbReference type="RefSeq" id="WP_254756110.1">
    <property type="nucleotide sequence ID" value="NZ_JANCLT010000001.1"/>
</dbReference>
<protein>
    <submittedName>
        <fullName evidence="1">Cof-type HAD-IIB family hydrolase</fullName>
    </submittedName>
</protein>
<proteinExistence type="predicted"/>
<dbReference type="GO" id="GO:0005829">
    <property type="term" value="C:cytosol"/>
    <property type="evidence" value="ECO:0007669"/>
    <property type="project" value="TreeGrafter"/>
</dbReference>
<evidence type="ECO:0000313" key="2">
    <source>
        <dbReference type="Proteomes" id="UP001156102"/>
    </source>
</evidence>
<dbReference type="PANTHER" id="PTHR10000">
    <property type="entry name" value="PHOSPHOSERINE PHOSPHATASE"/>
    <property type="match status" value="1"/>
</dbReference>
<dbReference type="PANTHER" id="PTHR10000:SF8">
    <property type="entry name" value="HAD SUPERFAMILY HYDROLASE-LIKE, TYPE 3"/>
    <property type="match status" value="1"/>
</dbReference>
<dbReference type="SFLD" id="SFLDS00003">
    <property type="entry name" value="Haloacid_Dehalogenase"/>
    <property type="match status" value="1"/>
</dbReference>
<dbReference type="SFLD" id="SFLDG01140">
    <property type="entry name" value="C2.B:_Phosphomannomutase_and_P"/>
    <property type="match status" value="1"/>
</dbReference>
<dbReference type="InterPro" id="IPR006379">
    <property type="entry name" value="HAD-SF_hydro_IIB"/>
</dbReference>
<dbReference type="GO" id="GO:0000287">
    <property type="term" value="F:magnesium ion binding"/>
    <property type="evidence" value="ECO:0007669"/>
    <property type="project" value="TreeGrafter"/>
</dbReference>